<comment type="caution">
    <text evidence="2">The sequence shown here is derived from an EMBL/GenBank/DDBJ whole genome shotgun (WGS) entry which is preliminary data.</text>
</comment>
<sequence>MNCGSADPPRPASRSCLRPPPGFEDLIPTQGTEACETPAVSSLDGATHGIFPFPPASPSESSSDSICSTSAKASSEYSTRDVMERTNAFFTGHHHKAMVALLEKKFQDILDYDKTKNRGILHLDWVAANPRDPANTDGSDSATGGIGFTHGVLRWEPDEAVSWNKSLFYGDWLYDPKGLRQFYVEIQVKRISGADDVLLEQCGISSRQVWLSLHDHQAPAIEPAPLPPGVAKSAVPAMLAARGLSFAEIQEARLVSLMPAPSLLVPKSSADKGNGNGKGKGKATTPAPEEAPAIVFGSASQPATQQQRPLPSIDSVALAHATPGAAEAVPPRTGIPRSTYQHLPIAADFDPPSSPACIPEEKEEEEQENDDDDDTDSGLSTDESLDDDDDDDDDGDADTPSARDTPILSAAEFHARRAAFDLAIQHTIGGIRKMYNAFENEPGFLRRKEQSFVYAVRVLAIPDRGNVVSDFAGPRSVDRYGTLLAQGGWVVPPRAERIARAASLYRGRAAPVGRYEGAPRPMADLAVPCRFDWSNELPPRYFGQPPPLWAEVSEPCLEDVYWMVWQLVAGRQFVGFQPGTGFGVGRPNTAGEAALLDNCPFKSPSAEAMYHAASYPRGDESKQ</sequence>
<feature type="region of interest" description="Disordered" evidence="1">
    <location>
        <begin position="345"/>
        <end position="408"/>
    </location>
</feature>
<accession>A0AAN6UGY7</accession>
<protein>
    <submittedName>
        <fullName evidence="2">Uncharacterized protein</fullName>
    </submittedName>
</protein>
<keyword evidence="3" id="KW-1185">Reference proteome</keyword>
<dbReference type="Proteomes" id="UP001304895">
    <property type="component" value="Unassembled WGS sequence"/>
</dbReference>
<dbReference type="EMBL" id="MU853424">
    <property type="protein sequence ID" value="KAK4131476.1"/>
    <property type="molecule type" value="Genomic_DNA"/>
</dbReference>
<name>A0AAN6UGY7_9PEZI</name>
<dbReference type="AlphaFoldDB" id="A0AAN6UGY7"/>
<organism evidence="2 3">
    <name type="scientific">Trichocladium antarcticum</name>
    <dbReference type="NCBI Taxonomy" id="1450529"/>
    <lineage>
        <taxon>Eukaryota</taxon>
        <taxon>Fungi</taxon>
        <taxon>Dikarya</taxon>
        <taxon>Ascomycota</taxon>
        <taxon>Pezizomycotina</taxon>
        <taxon>Sordariomycetes</taxon>
        <taxon>Sordariomycetidae</taxon>
        <taxon>Sordariales</taxon>
        <taxon>Chaetomiaceae</taxon>
        <taxon>Trichocladium</taxon>
    </lineage>
</organism>
<feature type="compositionally biased region" description="Acidic residues" evidence="1">
    <location>
        <begin position="383"/>
        <end position="397"/>
    </location>
</feature>
<reference evidence="2" key="1">
    <citation type="journal article" date="2023" name="Mol. Phylogenet. Evol.">
        <title>Genome-scale phylogeny and comparative genomics of the fungal order Sordariales.</title>
        <authorList>
            <person name="Hensen N."/>
            <person name="Bonometti L."/>
            <person name="Westerberg I."/>
            <person name="Brannstrom I.O."/>
            <person name="Guillou S."/>
            <person name="Cros-Aarteil S."/>
            <person name="Calhoun S."/>
            <person name="Haridas S."/>
            <person name="Kuo A."/>
            <person name="Mondo S."/>
            <person name="Pangilinan J."/>
            <person name="Riley R."/>
            <person name="LaButti K."/>
            <person name="Andreopoulos B."/>
            <person name="Lipzen A."/>
            <person name="Chen C."/>
            <person name="Yan M."/>
            <person name="Daum C."/>
            <person name="Ng V."/>
            <person name="Clum A."/>
            <person name="Steindorff A."/>
            <person name="Ohm R.A."/>
            <person name="Martin F."/>
            <person name="Silar P."/>
            <person name="Natvig D.O."/>
            <person name="Lalanne C."/>
            <person name="Gautier V."/>
            <person name="Ament-Velasquez S.L."/>
            <person name="Kruys A."/>
            <person name="Hutchinson M.I."/>
            <person name="Powell A.J."/>
            <person name="Barry K."/>
            <person name="Miller A.N."/>
            <person name="Grigoriev I.V."/>
            <person name="Debuchy R."/>
            <person name="Gladieux P."/>
            <person name="Hiltunen Thoren M."/>
            <person name="Johannesson H."/>
        </authorList>
    </citation>
    <scope>NUCLEOTIDE SEQUENCE</scope>
    <source>
        <strain evidence="2">CBS 123565</strain>
    </source>
</reference>
<gene>
    <name evidence="2" type="ORF">BT67DRAFT_486121</name>
</gene>
<feature type="region of interest" description="Disordered" evidence="1">
    <location>
        <begin position="265"/>
        <end position="288"/>
    </location>
</feature>
<proteinExistence type="predicted"/>
<evidence type="ECO:0000313" key="2">
    <source>
        <dbReference type="EMBL" id="KAK4131476.1"/>
    </source>
</evidence>
<feature type="region of interest" description="Disordered" evidence="1">
    <location>
        <begin position="1"/>
        <end position="27"/>
    </location>
</feature>
<feature type="compositionally biased region" description="Low complexity" evidence="1">
    <location>
        <begin position="58"/>
        <end position="67"/>
    </location>
</feature>
<feature type="region of interest" description="Disordered" evidence="1">
    <location>
        <begin position="46"/>
        <end position="67"/>
    </location>
</feature>
<evidence type="ECO:0000256" key="1">
    <source>
        <dbReference type="SAM" id="MobiDB-lite"/>
    </source>
</evidence>
<reference evidence="2" key="2">
    <citation type="submission" date="2023-05" db="EMBL/GenBank/DDBJ databases">
        <authorList>
            <consortium name="Lawrence Berkeley National Laboratory"/>
            <person name="Steindorff A."/>
            <person name="Hensen N."/>
            <person name="Bonometti L."/>
            <person name="Westerberg I."/>
            <person name="Brannstrom I.O."/>
            <person name="Guillou S."/>
            <person name="Cros-Aarteil S."/>
            <person name="Calhoun S."/>
            <person name="Haridas S."/>
            <person name="Kuo A."/>
            <person name="Mondo S."/>
            <person name="Pangilinan J."/>
            <person name="Riley R."/>
            <person name="Labutti K."/>
            <person name="Andreopoulos B."/>
            <person name="Lipzen A."/>
            <person name="Chen C."/>
            <person name="Yanf M."/>
            <person name="Daum C."/>
            <person name="Ng V."/>
            <person name="Clum A."/>
            <person name="Ohm R."/>
            <person name="Martin F."/>
            <person name="Silar P."/>
            <person name="Natvig D."/>
            <person name="Lalanne C."/>
            <person name="Gautier V."/>
            <person name="Ament-Velasquez S.L."/>
            <person name="Kruys A."/>
            <person name="Hutchinson M.I."/>
            <person name="Powell A.J."/>
            <person name="Barry K."/>
            <person name="Miller A.N."/>
            <person name="Grigoriev I.V."/>
            <person name="Debuchy R."/>
            <person name="Gladieux P."/>
            <person name="Thoren M.H."/>
            <person name="Johannesson H."/>
        </authorList>
    </citation>
    <scope>NUCLEOTIDE SEQUENCE</scope>
    <source>
        <strain evidence="2">CBS 123565</strain>
    </source>
</reference>
<feature type="compositionally biased region" description="Acidic residues" evidence="1">
    <location>
        <begin position="361"/>
        <end position="376"/>
    </location>
</feature>
<evidence type="ECO:0000313" key="3">
    <source>
        <dbReference type="Proteomes" id="UP001304895"/>
    </source>
</evidence>